<dbReference type="InterPro" id="IPR000873">
    <property type="entry name" value="AMP-dep_synth/lig_dom"/>
</dbReference>
<evidence type="ECO:0000313" key="3">
    <source>
        <dbReference type="EMBL" id="QUF03772.1"/>
    </source>
</evidence>
<dbReference type="Gene3D" id="3.30.300.30">
    <property type="match status" value="1"/>
</dbReference>
<evidence type="ECO:0000256" key="1">
    <source>
        <dbReference type="SAM" id="MobiDB-lite"/>
    </source>
</evidence>
<dbReference type="PANTHER" id="PTHR43767:SF1">
    <property type="entry name" value="NONRIBOSOMAL PEPTIDE SYNTHASE PES1 (EUROFUNG)-RELATED"/>
    <property type="match status" value="1"/>
</dbReference>
<accession>A0AA45L5M7</accession>
<feature type="region of interest" description="Disordered" evidence="1">
    <location>
        <begin position="446"/>
        <end position="468"/>
    </location>
</feature>
<reference evidence="3" key="1">
    <citation type="submission" date="2021-04" db="EMBL/GenBank/DDBJ databases">
        <title>Genomic sequence of Actinosynnema pretiosum subsp. pretiosum ATCC 31280 (C-14919).</title>
        <authorList>
            <person name="Bai L."/>
            <person name="Wang X."/>
            <person name="Xiao Y."/>
        </authorList>
    </citation>
    <scope>NUCLEOTIDE SEQUENCE</scope>
    <source>
        <strain evidence="3">ATCC 31280</strain>
    </source>
</reference>
<dbReference type="InterPro" id="IPR050237">
    <property type="entry name" value="ATP-dep_AMP-bd_enzyme"/>
</dbReference>
<evidence type="ECO:0000259" key="2">
    <source>
        <dbReference type="Pfam" id="PF00501"/>
    </source>
</evidence>
<dbReference type="InterPro" id="IPR045851">
    <property type="entry name" value="AMP-bd_C_sf"/>
</dbReference>
<dbReference type="AlphaFoldDB" id="A0AA45L5M7"/>
<sequence>MTASASGASAALTGHGVRAPDRVLLAAGNSPEFVAVLLGLLDLGVSVALADPGAPAAALTASAVEVGADWLVTDRPTAPGAPRTIPLADAAGDAGGALADPDLVRWTARADGLISWSSGSTGAPKAVVRAGAAIEGNLARTADRMGYRADDVLAPLLPFSHQYGMSMVLLARRAGCGLLVAPARLDRALPALAEHGVTVVDATPVTFRSALNLLARKEGLVDALTGVRMWCTGGAPLGDELARRFTEVTGAPLLDGYGSTELGNVALAGPGAPDTCLPLAGLSVRVLDERGAPVPPGVIGRVWVDSPDAASGVLADGVLVPRPPGPQPTHDLGLLDERGGLRVIGRERAVARRGHTLYPDRLAHLAGACGAPVQVVPLPRGEDDWRLVFVVEDPRLTAAAWWRARFGEVLARHELPDRVLVVAELPRLPSGKTDLVRVTDIVRSADTSTGQDAERAASRGHRTGRALP</sequence>
<feature type="compositionally biased region" description="Basic residues" evidence="1">
    <location>
        <begin position="458"/>
        <end position="468"/>
    </location>
</feature>
<gene>
    <name evidence="3" type="ORF">KCV87_31130</name>
</gene>
<feature type="domain" description="AMP-dependent synthetase/ligase" evidence="2">
    <location>
        <begin position="5"/>
        <end position="312"/>
    </location>
</feature>
<dbReference type="EMBL" id="CP073249">
    <property type="protein sequence ID" value="QUF03772.1"/>
    <property type="molecule type" value="Genomic_DNA"/>
</dbReference>
<dbReference type="GO" id="GO:0016878">
    <property type="term" value="F:acid-thiol ligase activity"/>
    <property type="evidence" value="ECO:0007669"/>
    <property type="project" value="UniProtKB-ARBA"/>
</dbReference>
<dbReference type="InterPro" id="IPR042099">
    <property type="entry name" value="ANL_N_sf"/>
</dbReference>
<dbReference type="InterPro" id="IPR020845">
    <property type="entry name" value="AMP-binding_CS"/>
</dbReference>
<evidence type="ECO:0000313" key="4">
    <source>
        <dbReference type="Proteomes" id="UP000677152"/>
    </source>
</evidence>
<dbReference type="SUPFAM" id="SSF56801">
    <property type="entry name" value="Acetyl-CoA synthetase-like"/>
    <property type="match status" value="1"/>
</dbReference>
<dbReference type="PANTHER" id="PTHR43767">
    <property type="entry name" value="LONG-CHAIN-FATTY-ACID--COA LIGASE"/>
    <property type="match status" value="1"/>
</dbReference>
<dbReference type="PROSITE" id="PS00455">
    <property type="entry name" value="AMP_BINDING"/>
    <property type="match status" value="1"/>
</dbReference>
<dbReference type="Pfam" id="PF00501">
    <property type="entry name" value="AMP-binding"/>
    <property type="match status" value="1"/>
</dbReference>
<dbReference type="Gene3D" id="3.40.50.12780">
    <property type="entry name" value="N-terminal domain of ligase-like"/>
    <property type="match status" value="1"/>
</dbReference>
<proteinExistence type="predicted"/>
<dbReference type="CDD" id="cd04433">
    <property type="entry name" value="AFD_class_I"/>
    <property type="match status" value="1"/>
</dbReference>
<dbReference type="Proteomes" id="UP000677152">
    <property type="component" value="Chromosome"/>
</dbReference>
<organism evidence="3 4">
    <name type="scientific">Actinosynnema pretiosum subsp. pretiosum</name>
    <dbReference type="NCBI Taxonomy" id="103721"/>
    <lineage>
        <taxon>Bacteria</taxon>
        <taxon>Bacillati</taxon>
        <taxon>Actinomycetota</taxon>
        <taxon>Actinomycetes</taxon>
        <taxon>Pseudonocardiales</taxon>
        <taxon>Pseudonocardiaceae</taxon>
        <taxon>Actinosynnema</taxon>
    </lineage>
</organism>
<protein>
    <submittedName>
        <fullName evidence="3">Long-chain fatty acid--CoA ligase</fullName>
    </submittedName>
</protein>
<name>A0AA45L5M7_9PSEU</name>
<keyword evidence="3" id="KW-0436">Ligase</keyword>